<dbReference type="Proteomes" id="UP000284892">
    <property type="component" value="Unassembled WGS sequence"/>
</dbReference>
<sequence length="154" mass="16726">MNFFKQNHKNNISNKTNLSNILKSIVIVLLLILTFSCSSDDDSSSNNTPTTAELLRSGTWYLESKTPGGFNDCEKNTSFKFNANNTVEVESFDDDSGTCESEGVVNTTYTLNGTTLTITLGTDTIVSTINSISETTLNITDAIGDTIVFDKIQG</sequence>
<dbReference type="Pfam" id="PF13648">
    <property type="entry name" value="Lipocalin_4"/>
    <property type="match status" value="1"/>
</dbReference>
<dbReference type="InterPro" id="IPR024311">
    <property type="entry name" value="Lipocalin-like"/>
</dbReference>
<reference evidence="2 3" key="1">
    <citation type="submission" date="2018-09" db="EMBL/GenBank/DDBJ databases">
        <title>Genomic Encyclopedia of Archaeal and Bacterial Type Strains, Phase II (KMG-II): from individual species to whole genera.</title>
        <authorList>
            <person name="Goeker M."/>
        </authorList>
    </citation>
    <scope>NUCLEOTIDE SEQUENCE [LARGE SCALE GENOMIC DNA]</scope>
    <source>
        <strain evidence="2 3">DSM 26283</strain>
    </source>
</reference>
<comment type="caution">
    <text evidence="2">The sequence shown here is derived from an EMBL/GenBank/DDBJ whole genome shotgun (WGS) entry which is preliminary data.</text>
</comment>
<organism evidence="2 3">
    <name type="scientific">Ichthyenterobacterium magnum</name>
    <dbReference type="NCBI Taxonomy" id="1230530"/>
    <lineage>
        <taxon>Bacteria</taxon>
        <taxon>Pseudomonadati</taxon>
        <taxon>Bacteroidota</taxon>
        <taxon>Flavobacteriia</taxon>
        <taxon>Flavobacteriales</taxon>
        <taxon>Flavobacteriaceae</taxon>
        <taxon>Ichthyenterobacterium</taxon>
    </lineage>
</organism>
<dbReference type="AlphaFoldDB" id="A0A420DL27"/>
<accession>A0A420DL27</accession>
<dbReference type="OrthoDB" id="1443664at2"/>
<feature type="domain" description="Lipocalin-like" evidence="1">
    <location>
        <begin position="58"/>
        <end position="139"/>
    </location>
</feature>
<evidence type="ECO:0000313" key="2">
    <source>
        <dbReference type="EMBL" id="RKE94898.1"/>
    </source>
</evidence>
<evidence type="ECO:0000313" key="3">
    <source>
        <dbReference type="Proteomes" id="UP000284892"/>
    </source>
</evidence>
<gene>
    <name evidence="2" type="ORF">BXY80_1911</name>
</gene>
<dbReference type="RefSeq" id="WP_120201301.1">
    <property type="nucleotide sequence ID" value="NZ_RAQJ01000003.1"/>
</dbReference>
<evidence type="ECO:0000259" key="1">
    <source>
        <dbReference type="Pfam" id="PF13648"/>
    </source>
</evidence>
<dbReference type="EMBL" id="RAQJ01000003">
    <property type="protein sequence ID" value="RKE94898.1"/>
    <property type="molecule type" value="Genomic_DNA"/>
</dbReference>
<keyword evidence="3" id="KW-1185">Reference proteome</keyword>
<name>A0A420DL27_9FLAO</name>
<proteinExistence type="predicted"/>
<protein>
    <submittedName>
        <fullName evidence="2">Lipocalin-like protein</fullName>
    </submittedName>
</protein>